<dbReference type="AlphaFoldDB" id="A0A6H2H6S0"/>
<feature type="transmembrane region" description="Helical" evidence="1">
    <location>
        <begin position="51"/>
        <end position="68"/>
    </location>
</feature>
<dbReference type="RefSeq" id="WP_168921101.1">
    <property type="nucleotide sequence ID" value="NZ_CP051461.1"/>
</dbReference>
<feature type="transmembrane region" description="Helical" evidence="1">
    <location>
        <begin position="28"/>
        <end position="45"/>
    </location>
</feature>
<keyword evidence="1" id="KW-0812">Transmembrane</keyword>
<keyword evidence="1" id="KW-1133">Transmembrane helix</keyword>
<keyword evidence="1" id="KW-0472">Membrane</keyword>
<evidence type="ECO:0000256" key="1">
    <source>
        <dbReference type="SAM" id="Phobius"/>
    </source>
</evidence>
<name>A0A6H2H6S0_9BURK</name>
<dbReference type="Proteomes" id="UP000502041">
    <property type="component" value="Chromosome"/>
</dbReference>
<proteinExistence type="predicted"/>
<organism evidence="2 3">
    <name type="scientific">Polaromonas vacuolata</name>
    <dbReference type="NCBI Taxonomy" id="37448"/>
    <lineage>
        <taxon>Bacteria</taxon>
        <taxon>Pseudomonadati</taxon>
        <taxon>Pseudomonadota</taxon>
        <taxon>Betaproteobacteria</taxon>
        <taxon>Burkholderiales</taxon>
        <taxon>Comamonadaceae</taxon>
        <taxon>Polaromonas</taxon>
    </lineage>
</organism>
<dbReference type="EMBL" id="CP051461">
    <property type="protein sequence ID" value="QJC55196.1"/>
    <property type="molecule type" value="Genomic_DNA"/>
</dbReference>
<sequence length="80" mass="9213">MNEQWGIALFGVIAITLSQDRRPACQRYACLFGLAGQPFWFYAAWDSQQWGIGLLTLLYTLAWSRGVWTQWIKRGNKKTG</sequence>
<evidence type="ECO:0000313" key="3">
    <source>
        <dbReference type="Proteomes" id="UP000502041"/>
    </source>
</evidence>
<reference evidence="2 3" key="1">
    <citation type="submission" date="2020-04" db="EMBL/GenBank/DDBJ databases">
        <title>Complete genome of a Psychrophilic, Marine, Gas Vacuolate Bacterium Polaromonas vacuolata KCTC 22033T.</title>
        <authorList>
            <person name="Hwang K."/>
            <person name="Kim K.M."/>
        </authorList>
    </citation>
    <scope>NUCLEOTIDE SEQUENCE [LARGE SCALE GENOMIC DNA]</scope>
    <source>
        <strain evidence="2 3">KCTC 22033</strain>
    </source>
</reference>
<accession>A0A6H2H6S0</accession>
<protein>
    <submittedName>
        <fullName evidence="2">Uncharacterized protein</fullName>
    </submittedName>
</protein>
<keyword evidence="3" id="KW-1185">Reference proteome</keyword>
<dbReference type="KEGG" id="pvac:HC248_00474"/>
<gene>
    <name evidence="2" type="ORF">HC248_00474</name>
</gene>
<evidence type="ECO:0000313" key="2">
    <source>
        <dbReference type="EMBL" id="QJC55196.1"/>
    </source>
</evidence>